<accession>A0A520RXW8</accession>
<protein>
    <submittedName>
        <fullName evidence="2">Uncharacterized protein</fullName>
    </submittedName>
</protein>
<organism evidence="2 3">
    <name type="scientific">OM182 bacterium</name>
    <dbReference type="NCBI Taxonomy" id="2510334"/>
    <lineage>
        <taxon>Bacteria</taxon>
        <taxon>Pseudomonadati</taxon>
        <taxon>Pseudomonadota</taxon>
        <taxon>Gammaproteobacteria</taxon>
        <taxon>OMG group</taxon>
        <taxon>OM182 clade</taxon>
    </lineage>
</organism>
<feature type="transmembrane region" description="Helical" evidence="1">
    <location>
        <begin position="84"/>
        <end position="104"/>
    </location>
</feature>
<dbReference type="AlphaFoldDB" id="A0A520RXW8"/>
<feature type="transmembrane region" description="Helical" evidence="1">
    <location>
        <begin position="6"/>
        <end position="27"/>
    </location>
</feature>
<comment type="caution">
    <text evidence="2">The sequence shown here is derived from an EMBL/GenBank/DDBJ whole genome shotgun (WGS) entry which is preliminary data.</text>
</comment>
<proteinExistence type="predicted"/>
<reference evidence="2 3" key="1">
    <citation type="submission" date="2019-02" db="EMBL/GenBank/DDBJ databases">
        <title>Prokaryotic population dynamics and viral predation in marine succession experiment using metagenomics: the confinement effect.</title>
        <authorList>
            <person name="Haro-Moreno J.M."/>
            <person name="Rodriguez-Valera F."/>
            <person name="Lopez-Perez M."/>
        </authorList>
    </citation>
    <scope>NUCLEOTIDE SEQUENCE [LARGE SCALE GENOMIC DNA]</scope>
    <source>
        <strain evidence="2">MED-G157</strain>
    </source>
</reference>
<dbReference type="Proteomes" id="UP000316199">
    <property type="component" value="Unassembled WGS sequence"/>
</dbReference>
<evidence type="ECO:0000313" key="2">
    <source>
        <dbReference type="EMBL" id="RZO75096.1"/>
    </source>
</evidence>
<keyword evidence="1" id="KW-0812">Transmembrane</keyword>
<keyword evidence="1" id="KW-0472">Membrane</keyword>
<gene>
    <name evidence="2" type="ORF">EVA68_07760</name>
</gene>
<keyword evidence="1" id="KW-1133">Transmembrane helix</keyword>
<evidence type="ECO:0000313" key="3">
    <source>
        <dbReference type="Proteomes" id="UP000316199"/>
    </source>
</evidence>
<dbReference type="EMBL" id="SHAG01000048">
    <property type="protein sequence ID" value="RZO75096.1"/>
    <property type="molecule type" value="Genomic_DNA"/>
</dbReference>
<sequence>MFENQYHIAWSIYLLSGFFCCFVWWRLTSYITHRGWRDLGRGFVVIFIFTPWYAGDTSDFLAPAVIVLLMDLLLEGAKSGMRGGIALLFSSFLMLVLLTIRAWFSKSGK</sequence>
<name>A0A520RXW8_9GAMM</name>
<evidence type="ECO:0000256" key="1">
    <source>
        <dbReference type="SAM" id="Phobius"/>
    </source>
</evidence>